<dbReference type="STRING" id="1314790.A0A1Y1YN42"/>
<comment type="caution">
    <text evidence="1">The sequence shown here is derived from an EMBL/GenBank/DDBJ whole genome shotgun (WGS) entry which is preliminary data.</text>
</comment>
<protein>
    <submittedName>
        <fullName evidence="1">Uncharacterized protein</fullName>
    </submittedName>
</protein>
<proteinExistence type="predicted"/>
<accession>A0A1Y1YN42</accession>
<dbReference type="InterPro" id="IPR029058">
    <property type="entry name" value="AB_hydrolase_fold"/>
</dbReference>
<dbReference type="OrthoDB" id="2363873at2759"/>
<dbReference type="Proteomes" id="UP000193498">
    <property type="component" value="Unassembled WGS sequence"/>
</dbReference>
<organism evidence="1 2">
    <name type="scientific">Basidiobolus meristosporus CBS 931.73</name>
    <dbReference type="NCBI Taxonomy" id="1314790"/>
    <lineage>
        <taxon>Eukaryota</taxon>
        <taxon>Fungi</taxon>
        <taxon>Fungi incertae sedis</taxon>
        <taxon>Zoopagomycota</taxon>
        <taxon>Entomophthoromycotina</taxon>
        <taxon>Basidiobolomycetes</taxon>
        <taxon>Basidiobolales</taxon>
        <taxon>Basidiobolaceae</taxon>
        <taxon>Basidiobolus</taxon>
    </lineage>
</organism>
<name>A0A1Y1YN42_9FUNG</name>
<dbReference type="InParanoid" id="A0A1Y1YN42"/>
<evidence type="ECO:0000313" key="2">
    <source>
        <dbReference type="Proteomes" id="UP000193498"/>
    </source>
</evidence>
<reference evidence="1 2" key="1">
    <citation type="submission" date="2016-07" db="EMBL/GenBank/DDBJ databases">
        <title>Pervasive Adenine N6-methylation of Active Genes in Fungi.</title>
        <authorList>
            <consortium name="DOE Joint Genome Institute"/>
            <person name="Mondo S.J."/>
            <person name="Dannebaum R.O."/>
            <person name="Kuo R.C."/>
            <person name="Labutti K."/>
            <person name="Haridas S."/>
            <person name="Kuo A."/>
            <person name="Salamov A."/>
            <person name="Ahrendt S.R."/>
            <person name="Lipzen A."/>
            <person name="Sullivan W."/>
            <person name="Andreopoulos W.B."/>
            <person name="Clum A."/>
            <person name="Lindquist E."/>
            <person name="Daum C."/>
            <person name="Ramamoorthy G.K."/>
            <person name="Gryganskyi A."/>
            <person name="Culley D."/>
            <person name="Magnuson J.K."/>
            <person name="James T.Y."/>
            <person name="O'Malley M.A."/>
            <person name="Stajich J.E."/>
            <person name="Spatafora J.W."/>
            <person name="Visel A."/>
            <person name="Grigoriev I.V."/>
        </authorList>
    </citation>
    <scope>NUCLEOTIDE SEQUENCE [LARGE SCALE GENOMIC DNA]</scope>
    <source>
        <strain evidence="1 2">CBS 931.73</strain>
    </source>
</reference>
<keyword evidence="2" id="KW-1185">Reference proteome</keyword>
<feature type="non-terminal residue" evidence="1">
    <location>
        <position position="1"/>
    </location>
</feature>
<evidence type="ECO:0000313" key="1">
    <source>
        <dbReference type="EMBL" id="ORX99388.1"/>
    </source>
</evidence>
<dbReference type="Gene3D" id="3.40.50.1820">
    <property type="entry name" value="alpha/beta hydrolase"/>
    <property type="match status" value="1"/>
</dbReference>
<dbReference type="EMBL" id="MCFE01000098">
    <property type="protein sequence ID" value="ORX99388.1"/>
    <property type="molecule type" value="Genomic_DNA"/>
</dbReference>
<sequence>YGHSDYLSSLEGYGSLHEFWAGYGFMIIQTTHLRSKSLGIGLGLDSLNCGDMFLDSRAQDLDAVPLLKGRLDRIRISDAGHSLGAMTASVLLGMKNTDPRDGTTTQIVDKRIRIRVLVGATGGGGSDLSEAEKKLVALYGPDFCEMRTPALIGWGEDTSSHLTIRDAGRRRDPHTFSPGPKDSLMVKGGKHVFGGISGWDAGETLDESPDRLAVVQRMTLAYLRSQLCDGDKFWLEACGWTK</sequence>
<dbReference type="AlphaFoldDB" id="A0A1Y1YN42"/>
<gene>
    <name evidence="1" type="ORF">K493DRAFT_212725</name>
</gene>